<reference evidence="2 3" key="1">
    <citation type="submission" date="2020-08" db="EMBL/GenBank/DDBJ databases">
        <title>Edaphobacter telluris sp. nov. and Acidobacterium dinghuensis sp. nov., two acidobacteria isolated from forest soil.</title>
        <authorList>
            <person name="Fu J."/>
            <person name="Qiu L."/>
        </authorList>
    </citation>
    <scope>NUCLEOTIDE SEQUENCE [LARGE SCALE GENOMIC DNA]</scope>
    <source>
        <strain evidence="2">4Y35</strain>
    </source>
</reference>
<dbReference type="SUPFAM" id="SSF100950">
    <property type="entry name" value="NagB/RpiA/CoA transferase-like"/>
    <property type="match status" value="1"/>
</dbReference>
<proteinExistence type="predicted"/>
<gene>
    <name evidence="2" type="ORF">H7849_17040</name>
</gene>
<dbReference type="Pfam" id="PF02589">
    <property type="entry name" value="LUD_dom"/>
    <property type="match status" value="1"/>
</dbReference>
<dbReference type="Proteomes" id="UP000515312">
    <property type="component" value="Chromosome"/>
</dbReference>
<keyword evidence="3" id="KW-1185">Reference proteome</keyword>
<evidence type="ECO:0000313" key="3">
    <source>
        <dbReference type="Proteomes" id="UP000515312"/>
    </source>
</evidence>
<protein>
    <submittedName>
        <fullName evidence="2">LUD domain-containing protein</fullName>
    </submittedName>
</protein>
<dbReference type="PANTHER" id="PTHR43682:SF1">
    <property type="entry name" value="LACTATE UTILIZATION PROTEIN C"/>
    <property type="match status" value="1"/>
</dbReference>
<dbReference type="AlphaFoldDB" id="A0A7G8BE43"/>
<dbReference type="KEGG" id="adin:H7849_17040"/>
<accession>A0A7G8BE43</accession>
<dbReference type="RefSeq" id="WP_186740945.1">
    <property type="nucleotide sequence ID" value="NZ_CP060394.1"/>
</dbReference>
<dbReference type="InterPro" id="IPR024185">
    <property type="entry name" value="FTHF_cligase-like_sf"/>
</dbReference>
<dbReference type="InterPro" id="IPR003741">
    <property type="entry name" value="LUD_dom"/>
</dbReference>
<sequence length="212" mass="23426">MAEGRDACEAILNRIRTANTSARAAASAAEYPAIERNYQQRTTLDRETILKTFLDHLHEYDAHVFEANPDTLACAIAEVLKSHDQKSAIVADDFPEEDLPTGFTWQRESKSTKDQLNTTGGAIAGCEVAIAHTGTIILRGTRQLTLLPDRFLCVVYENQIVDTVPEAMARLEPYKAEPLTFVSGPSATADIEMTRIRGVHGPRFLDVIVVRD</sequence>
<dbReference type="Gene3D" id="3.40.50.10420">
    <property type="entry name" value="NagB/RpiA/CoA transferase-like"/>
    <property type="match status" value="1"/>
</dbReference>
<evidence type="ECO:0000313" key="2">
    <source>
        <dbReference type="EMBL" id="QNI30813.1"/>
    </source>
</evidence>
<dbReference type="PANTHER" id="PTHR43682">
    <property type="entry name" value="LACTATE UTILIZATION PROTEIN C"/>
    <property type="match status" value="1"/>
</dbReference>
<dbReference type="EMBL" id="CP060394">
    <property type="protein sequence ID" value="QNI30813.1"/>
    <property type="molecule type" value="Genomic_DNA"/>
</dbReference>
<evidence type="ECO:0000259" key="1">
    <source>
        <dbReference type="Pfam" id="PF02589"/>
    </source>
</evidence>
<feature type="domain" description="LUD" evidence="1">
    <location>
        <begin position="45"/>
        <end position="210"/>
    </location>
</feature>
<organism evidence="2 3">
    <name type="scientific">Alloacidobacterium dinghuense</name>
    <dbReference type="NCBI Taxonomy" id="2763107"/>
    <lineage>
        <taxon>Bacteria</taxon>
        <taxon>Pseudomonadati</taxon>
        <taxon>Acidobacteriota</taxon>
        <taxon>Terriglobia</taxon>
        <taxon>Terriglobales</taxon>
        <taxon>Acidobacteriaceae</taxon>
        <taxon>Alloacidobacterium</taxon>
    </lineage>
</organism>
<name>A0A7G8BE43_9BACT</name>
<dbReference type="InterPro" id="IPR037171">
    <property type="entry name" value="NagB/RpiA_transferase-like"/>
</dbReference>